<protein>
    <submittedName>
        <fullName evidence="1">Uncharacterized protein</fullName>
    </submittedName>
</protein>
<proteinExistence type="predicted"/>
<dbReference type="AlphaFoldDB" id="A0A834HY69"/>
<gene>
    <name evidence="1" type="ORF">GWI33_017591</name>
</gene>
<sequence length="107" mass="12303">MRGDEGGGDLHFAPDPRRRARYFPRSMSLITMSECGLRLLKCKVIWKNRRKNTTEGPSFGKLNRGMKWDAVGRAINGDPKVVRYFFRSNFDGDSFVFVNKELVNIDS</sequence>
<reference evidence="1" key="1">
    <citation type="submission" date="2020-08" db="EMBL/GenBank/DDBJ databases">
        <title>Genome sequencing and assembly of the red palm weevil Rhynchophorus ferrugineus.</title>
        <authorList>
            <person name="Dias G.B."/>
            <person name="Bergman C.M."/>
            <person name="Manee M."/>
        </authorList>
    </citation>
    <scope>NUCLEOTIDE SEQUENCE</scope>
    <source>
        <strain evidence="1">AA-2017</strain>
        <tissue evidence="1">Whole larva</tissue>
    </source>
</reference>
<dbReference type="Proteomes" id="UP000625711">
    <property type="component" value="Unassembled WGS sequence"/>
</dbReference>
<evidence type="ECO:0000313" key="1">
    <source>
        <dbReference type="EMBL" id="KAF7269388.1"/>
    </source>
</evidence>
<accession>A0A834HY69</accession>
<name>A0A834HY69_RHYFE</name>
<comment type="caution">
    <text evidence="1">The sequence shown here is derived from an EMBL/GenBank/DDBJ whole genome shotgun (WGS) entry which is preliminary data.</text>
</comment>
<keyword evidence="2" id="KW-1185">Reference proteome</keyword>
<evidence type="ECO:0000313" key="2">
    <source>
        <dbReference type="Proteomes" id="UP000625711"/>
    </source>
</evidence>
<dbReference type="EMBL" id="JAACXV010014233">
    <property type="protein sequence ID" value="KAF7269388.1"/>
    <property type="molecule type" value="Genomic_DNA"/>
</dbReference>
<organism evidence="1 2">
    <name type="scientific">Rhynchophorus ferrugineus</name>
    <name type="common">Red palm weevil</name>
    <name type="synonym">Curculio ferrugineus</name>
    <dbReference type="NCBI Taxonomy" id="354439"/>
    <lineage>
        <taxon>Eukaryota</taxon>
        <taxon>Metazoa</taxon>
        <taxon>Ecdysozoa</taxon>
        <taxon>Arthropoda</taxon>
        <taxon>Hexapoda</taxon>
        <taxon>Insecta</taxon>
        <taxon>Pterygota</taxon>
        <taxon>Neoptera</taxon>
        <taxon>Endopterygota</taxon>
        <taxon>Coleoptera</taxon>
        <taxon>Polyphaga</taxon>
        <taxon>Cucujiformia</taxon>
        <taxon>Curculionidae</taxon>
        <taxon>Dryophthorinae</taxon>
        <taxon>Rhynchophorus</taxon>
    </lineage>
</organism>